<dbReference type="EMBL" id="CAJVPV010000507">
    <property type="protein sequence ID" value="CAG8460197.1"/>
    <property type="molecule type" value="Genomic_DNA"/>
</dbReference>
<keyword evidence="1" id="KW-0472">Membrane</keyword>
<dbReference type="OrthoDB" id="2428135at2759"/>
<organism evidence="2 3">
    <name type="scientific">Acaulospora morrowiae</name>
    <dbReference type="NCBI Taxonomy" id="94023"/>
    <lineage>
        <taxon>Eukaryota</taxon>
        <taxon>Fungi</taxon>
        <taxon>Fungi incertae sedis</taxon>
        <taxon>Mucoromycota</taxon>
        <taxon>Glomeromycotina</taxon>
        <taxon>Glomeromycetes</taxon>
        <taxon>Diversisporales</taxon>
        <taxon>Acaulosporaceae</taxon>
        <taxon>Acaulospora</taxon>
    </lineage>
</organism>
<reference evidence="2" key="1">
    <citation type="submission" date="2021-06" db="EMBL/GenBank/DDBJ databases">
        <authorList>
            <person name="Kallberg Y."/>
            <person name="Tangrot J."/>
            <person name="Rosling A."/>
        </authorList>
    </citation>
    <scope>NUCLEOTIDE SEQUENCE</scope>
    <source>
        <strain evidence="2">CL551</strain>
    </source>
</reference>
<accession>A0A9N8YZC2</accession>
<sequence length="241" mass="27259">MTSQMSTEQEELSETIKPSSIQQSLKNVSKSVYTRLPHWMQNVWNSAYEVAARYSILKDFSIAFASLSVLPLAFFLIWVIGSLVATMVIGVVVYLAVNGLAIGAGFLLLAPILFCSLIGAALTTCLTTSIILVQLLARGTIFRHIANKAESVDEERINLNHDGDDFLNADALENDMSEFDEDENYESVEHFEWVDKWRIYFGKLLKLPRALFDAFRKVILYYTIILFFIGGLGRYVFDDKM</sequence>
<proteinExistence type="predicted"/>
<feature type="transmembrane region" description="Helical" evidence="1">
    <location>
        <begin position="219"/>
        <end position="237"/>
    </location>
</feature>
<comment type="caution">
    <text evidence="2">The sequence shown here is derived from an EMBL/GenBank/DDBJ whole genome shotgun (WGS) entry which is preliminary data.</text>
</comment>
<keyword evidence="1" id="KW-1133">Transmembrane helix</keyword>
<feature type="transmembrane region" description="Helical" evidence="1">
    <location>
        <begin position="101"/>
        <end position="133"/>
    </location>
</feature>
<keyword evidence="1" id="KW-0812">Transmembrane</keyword>
<feature type="transmembrane region" description="Helical" evidence="1">
    <location>
        <begin position="62"/>
        <end position="95"/>
    </location>
</feature>
<dbReference type="AlphaFoldDB" id="A0A9N8YZC2"/>
<evidence type="ECO:0000256" key="1">
    <source>
        <dbReference type="SAM" id="Phobius"/>
    </source>
</evidence>
<dbReference type="Proteomes" id="UP000789342">
    <property type="component" value="Unassembled WGS sequence"/>
</dbReference>
<keyword evidence="3" id="KW-1185">Reference proteome</keyword>
<gene>
    <name evidence="2" type="ORF">AMORRO_LOCUS1358</name>
</gene>
<name>A0A9N8YZC2_9GLOM</name>
<evidence type="ECO:0000313" key="2">
    <source>
        <dbReference type="EMBL" id="CAG8460197.1"/>
    </source>
</evidence>
<evidence type="ECO:0000313" key="3">
    <source>
        <dbReference type="Proteomes" id="UP000789342"/>
    </source>
</evidence>
<protein>
    <submittedName>
        <fullName evidence="2">11246_t:CDS:1</fullName>
    </submittedName>
</protein>